<dbReference type="STRING" id="907348.TresaDRAFT_1753"/>
<feature type="domain" description="RelA/SpoT" evidence="1">
    <location>
        <begin position="70"/>
        <end position="193"/>
    </location>
</feature>
<protein>
    <submittedName>
        <fullName evidence="2">RelA/SpoT domain protein</fullName>
    </submittedName>
</protein>
<dbReference type="CDD" id="cd05399">
    <property type="entry name" value="NT_Rel-Spo_like"/>
    <property type="match status" value="1"/>
</dbReference>
<keyword evidence="3" id="KW-1185">Reference proteome</keyword>
<comment type="caution">
    <text evidence="2">The sequence shown here is derived from an EMBL/GenBank/DDBJ whole genome shotgun (WGS) entry which is preliminary data.</text>
</comment>
<dbReference type="PATRIC" id="fig|907348.3.peg.1327"/>
<dbReference type="SUPFAM" id="SSF81301">
    <property type="entry name" value="Nucleotidyltransferase"/>
    <property type="match status" value="1"/>
</dbReference>
<proteinExistence type="predicted"/>
<accession>H7EKB4</accession>
<dbReference type="PANTHER" id="PTHR47837:SF2">
    <property type="entry name" value="GTP PYROPHOSPHOKINASE YWAC"/>
    <property type="match status" value="1"/>
</dbReference>
<organism evidence="2 3">
    <name type="scientific">Treponema saccharophilum DSM 2985</name>
    <dbReference type="NCBI Taxonomy" id="907348"/>
    <lineage>
        <taxon>Bacteria</taxon>
        <taxon>Pseudomonadati</taxon>
        <taxon>Spirochaetota</taxon>
        <taxon>Spirochaetia</taxon>
        <taxon>Spirochaetales</taxon>
        <taxon>Treponemataceae</taxon>
        <taxon>Treponema</taxon>
    </lineage>
</organism>
<name>H7EKB4_9SPIR</name>
<dbReference type="InterPro" id="IPR043519">
    <property type="entry name" value="NT_sf"/>
</dbReference>
<evidence type="ECO:0000313" key="3">
    <source>
        <dbReference type="Proteomes" id="UP000003571"/>
    </source>
</evidence>
<dbReference type="SMART" id="SM00954">
    <property type="entry name" value="RelA_SpoT"/>
    <property type="match status" value="1"/>
</dbReference>
<dbReference type="eggNOG" id="COG2357">
    <property type="taxonomic scope" value="Bacteria"/>
</dbReference>
<dbReference type="AlphaFoldDB" id="H7EKB4"/>
<evidence type="ECO:0000313" key="2">
    <source>
        <dbReference type="EMBL" id="EIC02001.1"/>
    </source>
</evidence>
<dbReference type="Gene3D" id="1.10.287.860">
    <property type="entry name" value="Nucleotidyltransferase"/>
    <property type="match status" value="1"/>
</dbReference>
<dbReference type="InterPro" id="IPR007685">
    <property type="entry name" value="RelA_SpoT"/>
</dbReference>
<dbReference type="Gene3D" id="3.30.460.10">
    <property type="entry name" value="Beta Polymerase, domain 2"/>
    <property type="match status" value="1"/>
</dbReference>
<reference evidence="2 3" key="1">
    <citation type="submission" date="2011-09" db="EMBL/GenBank/DDBJ databases">
        <title>The draft genome of Treponema saccharophilum DSM 2985.</title>
        <authorList>
            <consortium name="US DOE Joint Genome Institute (JGI-PGF)"/>
            <person name="Lucas S."/>
            <person name="Copeland A."/>
            <person name="Lapidus A."/>
            <person name="Glavina del Rio T."/>
            <person name="Dalin E."/>
            <person name="Tice H."/>
            <person name="Bruce D."/>
            <person name="Goodwin L."/>
            <person name="Pitluck S."/>
            <person name="Peters L."/>
            <person name="Kyrpides N."/>
            <person name="Mavromatis K."/>
            <person name="Ivanova N."/>
            <person name="Markowitz V."/>
            <person name="Cheng J.-F."/>
            <person name="Hugenholtz P."/>
            <person name="Woyke T."/>
            <person name="Wu D."/>
            <person name="Gronow S."/>
            <person name="Wellnitz S."/>
            <person name="Brambilla E."/>
            <person name="Klenk H.-P."/>
            <person name="Eisen J.A."/>
        </authorList>
    </citation>
    <scope>NUCLEOTIDE SEQUENCE [LARGE SCALE GENOMIC DNA]</scope>
    <source>
        <strain evidence="2 3">DSM 2985</strain>
    </source>
</reference>
<dbReference type="InterPro" id="IPR052366">
    <property type="entry name" value="GTP_Pyrophosphokinase"/>
</dbReference>
<dbReference type="OrthoDB" id="9789634at2"/>
<dbReference type="Pfam" id="PF04607">
    <property type="entry name" value="RelA_SpoT"/>
    <property type="match status" value="1"/>
</dbReference>
<dbReference type="GO" id="GO:0015969">
    <property type="term" value="P:guanosine tetraphosphate metabolic process"/>
    <property type="evidence" value="ECO:0007669"/>
    <property type="project" value="InterPro"/>
</dbReference>
<sequence>MDTEKILQKAFSDNKGALANPGDLLNVAMEFQQLLMIYESAIKVVKTRFEILQDEFEAKHERRPIATISSRIKEPMSIAEKLQRKGLAITLDNMVSKLKDIAGIRITCPFISDVYHVLLMLKNQSDIKIEDVKDYIKFPKKSGYRSLHVIVCVSVDFSDTQRVVPVEIQIRTIAMDFWASVEHQLHYKKDYNLPANVDDELRAIADTIAQTDERMQSIARHIPGFVDYTSVSEEISALKAYYAHVIETLEI</sequence>
<dbReference type="PANTHER" id="PTHR47837">
    <property type="entry name" value="GTP PYROPHOSPHOKINASE YJBM"/>
    <property type="match status" value="1"/>
</dbReference>
<dbReference type="EMBL" id="AGRW01000044">
    <property type="protein sequence ID" value="EIC02001.1"/>
    <property type="molecule type" value="Genomic_DNA"/>
</dbReference>
<evidence type="ECO:0000259" key="1">
    <source>
        <dbReference type="SMART" id="SM00954"/>
    </source>
</evidence>
<gene>
    <name evidence="2" type="ORF">TresaDRAFT_1753</name>
</gene>
<dbReference type="RefSeq" id="WP_002703980.1">
    <property type="nucleotide sequence ID" value="NZ_AGRW01000044.1"/>
</dbReference>
<dbReference type="Proteomes" id="UP000003571">
    <property type="component" value="Unassembled WGS sequence"/>
</dbReference>